<name>A0A8R7V2Z3_TRIUA</name>
<reference evidence="2" key="3">
    <citation type="submission" date="2022-06" db="UniProtKB">
        <authorList>
            <consortium name="EnsemblPlants"/>
        </authorList>
    </citation>
    <scope>IDENTIFICATION</scope>
</reference>
<feature type="region of interest" description="Disordered" evidence="1">
    <location>
        <begin position="20"/>
        <end position="59"/>
    </location>
</feature>
<feature type="compositionally biased region" description="Polar residues" evidence="1">
    <location>
        <begin position="43"/>
        <end position="54"/>
    </location>
</feature>
<accession>A0A8R7V2Z3</accession>
<dbReference type="Gramene" id="TuG1812G0700001745.01.T02">
    <property type="protein sequence ID" value="TuG1812G0700001745.01.T02"/>
    <property type="gene ID" value="TuG1812G0700001745.01"/>
</dbReference>
<dbReference type="EnsemblPlants" id="TuG1812G0700001745.01.T02">
    <property type="protein sequence ID" value="TuG1812G0700001745.01.T02"/>
    <property type="gene ID" value="TuG1812G0700001745.01"/>
</dbReference>
<evidence type="ECO:0000313" key="2">
    <source>
        <dbReference type="EnsemblPlants" id="TuG1812G0700001745.01.T02"/>
    </source>
</evidence>
<dbReference type="RefSeq" id="XP_048544034.1">
    <property type="nucleotide sequence ID" value="XM_048688077.1"/>
</dbReference>
<dbReference type="AlphaFoldDB" id="A0A8R7V2Z3"/>
<dbReference type="GeneID" id="125523040"/>
<organism evidence="2 3">
    <name type="scientific">Triticum urartu</name>
    <name type="common">Red wild einkorn</name>
    <name type="synonym">Crithodium urartu</name>
    <dbReference type="NCBI Taxonomy" id="4572"/>
    <lineage>
        <taxon>Eukaryota</taxon>
        <taxon>Viridiplantae</taxon>
        <taxon>Streptophyta</taxon>
        <taxon>Embryophyta</taxon>
        <taxon>Tracheophyta</taxon>
        <taxon>Spermatophyta</taxon>
        <taxon>Magnoliopsida</taxon>
        <taxon>Liliopsida</taxon>
        <taxon>Poales</taxon>
        <taxon>Poaceae</taxon>
        <taxon>BOP clade</taxon>
        <taxon>Pooideae</taxon>
        <taxon>Triticodae</taxon>
        <taxon>Triticeae</taxon>
        <taxon>Triticinae</taxon>
        <taxon>Triticum</taxon>
    </lineage>
</organism>
<dbReference type="Proteomes" id="UP000015106">
    <property type="component" value="Chromosome 7"/>
</dbReference>
<reference evidence="3" key="1">
    <citation type="journal article" date="2013" name="Nature">
        <title>Draft genome of the wheat A-genome progenitor Triticum urartu.</title>
        <authorList>
            <person name="Ling H.Q."/>
            <person name="Zhao S."/>
            <person name="Liu D."/>
            <person name="Wang J."/>
            <person name="Sun H."/>
            <person name="Zhang C."/>
            <person name="Fan H."/>
            <person name="Li D."/>
            <person name="Dong L."/>
            <person name="Tao Y."/>
            <person name="Gao C."/>
            <person name="Wu H."/>
            <person name="Li Y."/>
            <person name="Cui Y."/>
            <person name="Guo X."/>
            <person name="Zheng S."/>
            <person name="Wang B."/>
            <person name="Yu K."/>
            <person name="Liang Q."/>
            <person name="Yang W."/>
            <person name="Lou X."/>
            <person name="Chen J."/>
            <person name="Feng M."/>
            <person name="Jian J."/>
            <person name="Zhang X."/>
            <person name="Luo G."/>
            <person name="Jiang Y."/>
            <person name="Liu J."/>
            <person name="Wang Z."/>
            <person name="Sha Y."/>
            <person name="Zhang B."/>
            <person name="Wu H."/>
            <person name="Tang D."/>
            <person name="Shen Q."/>
            <person name="Xue P."/>
            <person name="Zou S."/>
            <person name="Wang X."/>
            <person name="Liu X."/>
            <person name="Wang F."/>
            <person name="Yang Y."/>
            <person name="An X."/>
            <person name="Dong Z."/>
            <person name="Zhang K."/>
            <person name="Zhang X."/>
            <person name="Luo M.C."/>
            <person name="Dvorak J."/>
            <person name="Tong Y."/>
            <person name="Wang J."/>
            <person name="Yang H."/>
            <person name="Li Z."/>
            <person name="Wang D."/>
            <person name="Zhang A."/>
            <person name="Wang J."/>
        </authorList>
    </citation>
    <scope>NUCLEOTIDE SEQUENCE</scope>
    <source>
        <strain evidence="3">cv. G1812</strain>
    </source>
</reference>
<proteinExistence type="predicted"/>
<gene>
    <name evidence="2" type="primary">LOC125523040</name>
</gene>
<sequence>MPPPPPPPDSCGVRRAGAMALRSPSSTWRRNLGPPYSPPADSLTPTSQGGSSNGARADVARKTKQEVLLADHLLAKLEKEGVEIDGKITSIIGDGIGRIQADAAREHMNGPKWKRIRRLLAIASAALGFVVGVKYEMNRYQKEFAKSRGQIFWQLKI</sequence>
<dbReference type="KEGG" id="tua:125523040"/>
<dbReference type="OrthoDB" id="617684at2759"/>
<reference evidence="2" key="2">
    <citation type="submission" date="2018-03" db="EMBL/GenBank/DDBJ databases">
        <title>The Triticum urartu genome reveals the dynamic nature of wheat genome evolution.</title>
        <authorList>
            <person name="Ling H."/>
            <person name="Ma B."/>
            <person name="Shi X."/>
            <person name="Liu H."/>
            <person name="Dong L."/>
            <person name="Sun H."/>
            <person name="Cao Y."/>
            <person name="Gao Q."/>
            <person name="Zheng S."/>
            <person name="Li Y."/>
            <person name="Yu Y."/>
            <person name="Du H."/>
            <person name="Qi M."/>
            <person name="Li Y."/>
            <person name="Yu H."/>
            <person name="Cui Y."/>
            <person name="Wang N."/>
            <person name="Chen C."/>
            <person name="Wu H."/>
            <person name="Zhao Y."/>
            <person name="Zhang J."/>
            <person name="Li Y."/>
            <person name="Zhou W."/>
            <person name="Zhang B."/>
            <person name="Hu W."/>
            <person name="Eijk M."/>
            <person name="Tang J."/>
            <person name="Witsenboer H."/>
            <person name="Zhao S."/>
            <person name="Li Z."/>
            <person name="Zhang A."/>
            <person name="Wang D."/>
            <person name="Liang C."/>
        </authorList>
    </citation>
    <scope>NUCLEOTIDE SEQUENCE [LARGE SCALE GENOMIC DNA]</scope>
    <source>
        <strain evidence="2">cv. G1812</strain>
    </source>
</reference>
<keyword evidence="3" id="KW-1185">Reference proteome</keyword>
<evidence type="ECO:0000256" key="1">
    <source>
        <dbReference type="SAM" id="MobiDB-lite"/>
    </source>
</evidence>
<protein>
    <submittedName>
        <fullName evidence="2">Uncharacterized protein</fullName>
    </submittedName>
</protein>
<evidence type="ECO:0000313" key="3">
    <source>
        <dbReference type="Proteomes" id="UP000015106"/>
    </source>
</evidence>